<dbReference type="InterPro" id="IPR025663">
    <property type="entry name" value="AKAP_28"/>
</dbReference>
<dbReference type="InterPro" id="IPR053084">
    <property type="entry name" value="AKAP"/>
</dbReference>
<dbReference type="GO" id="GO:0034237">
    <property type="term" value="F:protein kinase A regulatory subunit binding"/>
    <property type="evidence" value="ECO:0007669"/>
    <property type="project" value="TreeGrafter"/>
</dbReference>
<accession>A0A8C2EZG9</accession>
<proteinExistence type="predicted"/>
<dbReference type="Proteomes" id="UP000694701">
    <property type="component" value="Unplaced"/>
</dbReference>
<dbReference type="GO" id="GO:0005952">
    <property type="term" value="C:cAMP-dependent protein kinase complex"/>
    <property type="evidence" value="ECO:0007669"/>
    <property type="project" value="TreeGrafter"/>
</dbReference>
<dbReference type="Pfam" id="PF14469">
    <property type="entry name" value="AKAP28"/>
    <property type="match status" value="1"/>
</dbReference>
<organism evidence="1 2">
    <name type="scientific">Cyprinus carpio</name>
    <name type="common">Common carp</name>
    <dbReference type="NCBI Taxonomy" id="7962"/>
    <lineage>
        <taxon>Eukaryota</taxon>
        <taxon>Metazoa</taxon>
        <taxon>Chordata</taxon>
        <taxon>Craniata</taxon>
        <taxon>Vertebrata</taxon>
        <taxon>Euteleostomi</taxon>
        <taxon>Actinopterygii</taxon>
        <taxon>Neopterygii</taxon>
        <taxon>Teleostei</taxon>
        <taxon>Ostariophysi</taxon>
        <taxon>Cypriniformes</taxon>
        <taxon>Cyprinidae</taxon>
        <taxon>Cyprininae</taxon>
        <taxon>Cyprinus</taxon>
    </lineage>
</organism>
<dbReference type="AlphaFoldDB" id="A0A8C2EZG9"/>
<dbReference type="PANTHER" id="PTHR35075:SF1">
    <property type="entry name" value="A-KINASE ANCHOR PROTEIN 14"/>
    <property type="match status" value="1"/>
</dbReference>
<sequence length="180" mass="21166">MSPRVVRFHGIERTRPLSVITMETDVNISETLTAMETDSAQIAQCEHEIKNIDWISCKDFTIEIGEQQIKQYMDTWEIQQPGWLYSLKFLRETELEFKTQYQYETKWTIPTQTAPIPRATASVYFIIEISKIRPNALPVDVHFLVETNRSKLIPGQTRFREKWLMDVTESKTLLMDTVDF</sequence>
<evidence type="ECO:0000313" key="1">
    <source>
        <dbReference type="Ensembl" id="ENSCCRP00020048495.1"/>
    </source>
</evidence>
<reference evidence="1" key="1">
    <citation type="submission" date="2025-08" db="UniProtKB">
        <authorList>
            <consortium name="Ensembl"/>
        </authorList>
    </citation>
    <scope>IDENTIFICATION</scope>
</reference>
<dbReference type="PANTHER" id="PTHR35075">
    <property type="entry name" value="A-KINASE ANCHOR PROTEIN 14"/>
    <property type="match status" value="1"/>
</dbReference>
<protein>
    <submittedName>
        <fullName evidence="1">Si:dkeyp-81f3.4</fullName>
    </submittedName>
</protein>
<name>A0A8C2EZG9_CYPCA</name>
<dbReference type="Ensembl" id="ENSCCRT00020052840.1">
    <property type="protein sequence ID" value="ENSCCRP00020048495.1"/>
    <property type="gene ID" value="ENSCCRG00020021522.1"/>
</dbReference>
<evidence type="ECO:0000313" key="2">
    <source>
        <dbReference type="Proteomes" id="UP000694701"/>
    </source>
</evidence>